<evidence type="ECO:0000313" key="7">
    <source>
        <dbReference type="EMBL" id="KOO21627.1"/>
    </source>
</evidence>
<keyword evidence="8" id="KW-1185">Reference proteome</keyword>
<dbReference type="Pfam" id="PF01490">
    <property type="entry name" value="Aa_trans"/>
    <property type="match status" value="1"/>
</dbReference>
<dbReference type="PANTHER" id="PTHR22950">
    <property type="entry name" value="AMINO ACID TRANSPORTER"/>
    <property type="match status" value="1"/>
</dbReference>
<evidence type="ECO:0000256" key="5">
    <source>
        <dbReference type="SAM" id="Phobius"/>
    </source>
</evidence>
<name>A0A0M0J5M4_9EUKA</name>
<feature type="domain" description="Amino acid transporter transmembrane" evidence="6">
    <location>
        <begin position="6"/>
        <end position="171"/>
    </location>
</feature>
<evidence type="ECO:0000313" key="8">
    <source>
        <dbReference type="Proteomes" id="UP000037460"/>
    </source>
</evidence>
<dbReference type="GO" id="GO:0005774">
    <property type="term" value="C:vacuolar membrane"/>
    <property type="evidence" value="ECO:0007669"/>
    <property type="project" value="TreeGrafter"/>
</dbReference>
<protein>
    <submittedName>
        <fullName evidence="7">Amino acid transporter</fullName>
    </submittedName>
</protein>
<evidence type="ECO:0000256" key="1">
    <source>
        <dbReference type="ARBA" id="ARBA00004141"/>
    </source>
</evidence>
<dbReference type="Proteomes" id="UP000037460">
    <property type="component" value="Unassembled WGS sequence"/>
</dbReference>
<dbReference type="AlphaFoldDB" id="A0A0M0J5M4"/>
<comment type="caution">
    <text evidence="7">The sequence shown here is derived from an EMBL/GenBank/DDBJ whole genome shotgun (WGS) entry which is preliminary data.</text>
</comment>
<dbReference type="EMBL" id="JWZX01003347">
    <property type="protein sequence ID" value="KOO21627.1"/>
    <property type="molecule type" value="Genomic_DNA"/>
</dbReference>
<sequence length="179" mass="18742">MLNPTPARFRKAIVGSFAACTSMYLASSIGSVLTLGGAVGSDILTNFSGPIDTFGLIAVTVHLLFAAVTVHIPLGQIMDHYAGAADYSAQQVAIRALTMGCVALMIWAIGTHFFCVMGLVGGTCNNAMIFIFPPWFYLKLMPPAERTPAAIARMVVIMAMGTAGMASALIGAFDSCRTA</sequence>
<reference evidence="8" key="1">
    <citation type="journal article" date="2015" name="PLoS Genet.">
        <title>Genome Sequence and Transcriptome Analyses of Chrysochromulina tobin: Metabolic Tools for Enhanced Algal Fitness in the Prominent Order Prymnesiales (Haptophyceae).</title>
        <authorList>
            <person name="Hovde B.T."/>
            <person name="Deodato C.R."/>
            <person name="Hunsperger H.M."/>
            <person name="Ryken S.A."/>
            <person name="Yost W."/>
            <person name="Jha R.K."/>
            <person name="Patterson J."/>
            <person name="Monnat R.J. Jr."/>
            <person name="Barlow S.B."/>
            <person name="Starkenburg S.R."/>
            <person name="Cattolico R.A."/>
        </authorList>
    </citation>
    <scope>NUCLEOTIDE SEQUENCE</scope>
    <source>
        <strain evidence="8">CCMP291</strain>
    </source>
</reference>
<keyword evidence="4 5" id="KW-0472">Membrane</keyword>
<evidence type="ECO:0000259" key="6">
    <source>
        <dbReference type="Pfam" id="PF01490"/>
    </source>
</evidence>
<gene>
    <name evidence="7" type="ORF">Ctob_001781</name>
</gene>
<dbReference type="InterPro" id="IPR013057">
    <property type="entry name" value="AA_transpt_TM"/>
</dbReference>
<dbReference type="PANTHER" id="PTHR22950:SF703">
    <property type="entry name" value="AMINO ACID TRANSPORTER TRANSMEMBRANE DOMAIN-CONTAINING PROTEIN"/>
    <property type="match status" value="1"/>
</dbReference>
<feature type="transmembrane region" description="Helical" evidence="5">
    <location>
        <begin position="12"/>
        <end position="33"/>
    </location>
</feature>
<feature type="transmembrane region" description="Helical" evidence="5">
    <location>
        <begin position="53"/>
        <end position="72"/>
    </location>
</feature>
<evidence type="ECO:0000256" key="3">
    <source>
        <dbReference type="ARBA" id="ARBA00022989"/>
    </source>
</evidence>
<keyword evidence="3 5" id="KW-1133">Transmembrane helix</keyword>
<evidence type="ECO:0000256" key="2">
    <source>
        <dbReference type="ARBA" id="ARBA00022692"/>
    </source>
</evidence>
<comment type="subcellular location">
    <subcellularLocation>
        <location evidence="1">Membrane</location>
        <topology evidence="1">Multi-pass membrane protein</topology>
    </subcellularLocation>
</comment>
<dbReference type="GO" id="GO:0015179">
    <property type="term" value="F:L-amino acid transmembrane transporter activity"/>
    <property type="evidence" value="ECO:0007669"/>
    <property type="project" value="TreeGrafter"/>
</dbReference>
<feature type="transmembrane region" description="Helical" evidence="5">
    <location>
        <begin position="116"/>
        <end position="138"/>
    </location>
</feature>
<evidence type="ECO:0000256" key="4">
    <source>
        <dbReference type="ARBA" id="ARBA00023136"/>
    </source>
</evidence>
<proteinExistence type="predicted"/>
<feature type="transmembrane region" description="Helical" evidence="5">
    <location>
        <begin position="92"/>
        <end position="110"/>
    </location>
</feature>
<organism evidence="7 8">
    <name type="scientific">Chrysochromulina tobinii</name>
    <dbReference type="NCBI Taxonomy" id="1460289"/>
    <lineage>
        <taxon>Eukaryota</taxon>
        <taxon>Haptista</taxon>
        <taxon>Haptophyta</taxon>
        <taxon>Prymnesiophyceae</taxon>
        <taxon>Prymnesiales</taxon>
        <taxon>Chrysochromulinaceae</taxon>
        <taxon>Chrysochromulina</taxon>
    </lineage>
</organism>
<accession>A0A0M0J5M4</accession>
<keyword evidence="2 5" id="KW-0812">Transmembrane</keyword>
<feature type="transmembrane region" description="Helical" evidence="5">
    <location>
        <begin position="150"/>
        <end position="173"/>
    </location>
</feature>
<dbReference type="OrthoDB" id="655540at2759"/>